<evidence type="ECO:0000313" key="1">
    <source>
        <dbReference type="EMBL" id="TRM55173.1"/>
    </source>
</evidence>
<proteinExistence type="predicted"/>
<dbReference type="EMBL" id="VDMD01000260">
    <property type="protein sequence ID" value="TRM55173.1"/>
    <property type="molecule type" value="Genomic_DNA"/>
</dbReference>
<comment type="caution">
    <text evidence="1">The sequence shown here is derived from an EMBL/GenBank/DDBJ whole genome shotgun (WGS) entry which is preliminary data.</text>
</comment>
<sequence length="78" mass="8865">MLVDADMRHYRAVFRLLSMANLLPSAAAALRRPSLSFTSSLTSPRSPLWSIQGRRSTITFFPLPYPFSMRMSLRGLFT</sequence>
<protein>
    <submittedName>
        <fullName evidence="1">Uncharacterized protein</fullName>
    </submittedName>
</protein>
<accession>A0A550BRK4</accession>
<name>A0A550BRK4_9AGAR</name>
<feature type="non-terminal residue" evidence="1">
    <location>
        <position position="78"/>
    </location>
</feature>
<reference evidence="1 2" key="1">
    <citation type="journal article" date="2019" name="New Phytol.">
        <title>Comparative genomics reveals unique wood-decay strategies and fruiting body development in the Schizophyllaceae.</title>
        <authorList>
            <person name="Almasi E."/>
            <person name="Sahu N."/>
            <person name="Krizsan K."/>
            <person name="Balint B."/>
            <person name="Kovacs G.M."/>
            <person name="Kiss B."/>
            <person name="Cseklye J."/>
            <person name="Drula E."/>
            <person name="Henrissat B."/>
            <person name="Nagy I."/>
            <person name="Chovatia M."/>
            <person name="Adam C."/>
            <person name="LaButti K."/>
            <person name="Lipzen A."/>
            <person name="Riley R."/>
            <person name="Grigoriev I.V."/>
            <person name="Nagy L.G."/>
        </authorList>
    </citation>
    <scope>NUCLEOTIDE SEQUENCE [LARGE SCALE GENOMIC DNA]</scope>
    <source>
        <strain evidence="1 2">NL-1724</strain>
    </source>
</reference>
<gene>
    <name evidence="1" type="ORF">BD626DRAFT_531600</name>
</gene>
<evidence type="ECO:0000313" key="2">
    <source>
        <dbReference type="Proteomes" id="UP000320762"/>
    </source>
</evidence>
<dbReference type="Proteomes" id="UP000320762">
    <property type="component" value="Unassembled WGS sequence"/>
</dbReference>
<keyword evidence="2" id="KW-1185">Reference proteome</keyword>
<dbReference type="AlphaFoldDB" id="A0A550BRK4"/>
<organism evidence="1 2">
    <name type="scientific">Schizophyllum amplum</name>
    <dbReference type="NCBI Taxonomy" id="97359"/>
    <lineage>
        <taxon>Eukaryota</taxon>
        <taxon>Fungi</taxon>
        <taxon>Dikarya</taxon>
        <taxon>Basidiomycota</taxon>
        <taxon>Agaricomycotina</taxon>
        <taxon>Agaricomycetes</taxon>
        <taxon>Agaricomycetidae</taxon>
        <taxon>Agaricales</taxon>
        <taxon>Schizophyllaceae</taxon>
        <taxon>Schizophyllum</taxon>
    </lineage>
</organism>